<accession>A0A6J4H9F8</accession>
<dbReference type="AlphaFoldDB" id="A0A6J4H9F8"/>
<name>A0A6J4H9F8_9ACTN</name>
<proteinExistence type="predicted"/>
<gene>
    <name evidence="1" type="ORF">AVDCRST_MAG10-513</name>
</gene>
<dbReference type="EMBL" id="CADCTB010000034">
    <property type="protein sequence ID" value="CAA9218222.1"/>
    <property type="molecule type" value="Genomic_DNA"/>
</dbReference>
<reference evidence="1" key="1">
    <citation type="submission" date="2020-02" db="EMBL/GenBank/DDBJ databases">
        <authorList>
            <person name="Meier V. D."/>
        </authorList>
    </citation>
    <scope>NUCLEOTIDE SEQUENCE</scope>
    <source>
        <strain evidence="1">AVDCRST_MAG10</strain>
    </source>
</reference>
<protein>
    <submittedName>
        <fullName evidence="1">Uncharacterized protein</fullName>
    </submittedName>
</protein>
<dbReference type="InterPro" id="IPR049457">
    <property type="entry name" value="Emfourin"/>
</dbReference>
<sequence length="108" mass="11509">MVVLLRYGGVAGSSDRVSVDALGVATVVSDRSGSRSTRTLSSGDLAALRRALERSEIAALQRNYLDPRAVDAYQYDVTYQGVTVTADEGVLPPSLRPVVDMLTKLIAP</sequence>
<organism evidence="1">
    <name type="scientific">uncultured Acidimicrobiales bacterium</name>
    <dbReference type="NCBI Taxonomy" id="310071"/>
    <lineage>
        <taxon>Bacteria</taxon>
        <taxon>Bacillati</taxon>
        <taxon>Actinomycetota</taxon>
        <taxon>Acidimicrobiia</taxon>
        <taxon>Acidimicrobiales</taxon>
        <taxon>environmental samples</taxon>
    </lineage>
</organism>
<evidence type="ECO:0000313" key="1">
    <source>
        <dbReference type="EMBL" id="CAA9218222.1"/>
    </source>
</evidence>
<dbReference type="Pfam" id="PF20242">
    <property type="entry name" value="Emfourin"/>
    <property type="match status" value="1"/>
</dbReference>